<keyword evidence="2" id="KW-1185">Reference proteome</keyword>
<name>A0ABP4QQJ3_9ACTN</name>
<reference evidence="2" key="1">
    <citation type="journal article" date="2019" name="Int. J. Syst. Evol. Microbiol.">
        <title>The Global Catalogue of Microorganisms (GCM) 10K type strain sequencing project: providing services to taxonomists for standard genome sequencing and annotation.</title>
        <authorList>
            <consortium name="The Broad Institute Genomics Platform"/>
            <consortium name="The Broad Institute Genome Sequencing Center for Infectious Disease"/>
            <person name="Wu L."/>
            <person name="Ma J."/>
        </authorList>
    </citation>
    <scope>NUCLEOTIDE SEQUENCE [LARGE SCALE GENOMIC DNA]</scope>
    <source>
        <strain evidence="2">JCM 13929</strain>
    </source>
</reference>
<dbReference type="Proteomes" id="UP001500064">
    <property type="component" value="Unassembled WGS sequence"/>
</dbReference>
<gene>
    <name evidence="1" type="ORF">GCM10009733_008200</name>
</gene>
<organism evidence="1 2">
    <name type="scientific">Nonomuraea maheshkhaliensis</name>
    <dbReference type="NCBI Taxonomy" id="419590"/>
    <lineage>
        <taxon>Bacteria</taxon>
        <taxon>Bacillati</taxon>
        <taxon>Actinomycetota</taxon>
        <taxon>Actinomycetes</taxon>
        <taxon>Streptosporangiales</taxon>
        <taxon>Streptosporangiaceae</taxon>
        <taxon>Nonomuraea</taxon>
    </lineage>
</organism>
<comment type="caution">
    <text evidence="1">The sequence shown here is derived from an EMBL/GenBank/DDBJ whole genome shotgun (WGS) entry which is preliminary data.</text>
</comment>
<evidence type="ECO:0000313" key="1">
    <source>
        <dbReference type="EMBL" id="GAA1614361.1"/>
    </source>
</evidence>
<protein>
    <submittedName>
        <fullName evidence="1">Uncharacterized protein</fullName>
    </submittedName>
</protein>
<sequence>MKLTPVQIDDARHLTEQIAEDLGDYTLCRENKHAGFWIQRGVEKLSLHYSSQPGRVTIEGHYPEGSSRVTAGWAKPHRITCAVSRGRSAIAGDITRRLLPAYHADLDKVLQAVADHLQDVDQQRATVAAIVAAIPNADSWGSSTDHRVRTPYRDHQRVFADFRVTDTGLTVIHMQVRSLEHVLRIAEIAGNLMTDQRAR</sequence>
<dbReference type="EMBL" id="BAAAMU010000003">
    <property type="protein sequence ID" value="GAA1614361.1"/>
    <property type="molecule type" value="Genomic_DNA"/>
</dbReference>
<proteinExistence type="predicted"/>
<accession>A0ABP4QQJ3</accession>
<dbReference type="RefSeq" id="WP_346101487.1">
    <property type="nucleotide sequence ID" value="NZ_BAAAMU010000003.1"/>
</dbReference>
<evidence type="ECO:0000313" key="2">
    <source>
        <dbReference type="Proteomes" id="UP001500064"/>
    </source>
</evidence>